<sequence length="212" mass="23137">VTKPLDILAIMAHPDDAELCCGGTLIKSANAGKRVGILDLTAGEMGSSGTAEVRTREASRAAEIMGLVERRCAGLPDSALENDNESRHAVASHLRELRPRVVIAQWKTGRHRDHRISSELVRDACFLSGLKKLDIEGEPFRPFKLVYATAYRADAEPPDFVVEITSQIEAKEKAMAAYGSQFTGVTGLGEVRPGGERPFYEQVRTKMAHYGS</sequence>
<dbReference type="GO" id="GO:0071793">
    <property type="term" value="P:bacillithiol biosynthetic process"/>
    <property type="evidence" value="ECO:0007669"/>
    <property type="project" value="InterPro"/>
</dbReference>
<feature type="non-terminal residue" evidence="1">
    <location>
        <position position="212"/>
    </location>
</feature>
<dbReference type="EMBL" id="UINC01037976">
    <property type="protein sequence ID" value="SVB34284.1"/>
    <property type="molecule type" value="Genomic_DNA"/>
</dbReference>
<dbReference type="PANTHER" id="PTHR12993:SF30">
    <property type="entry name" value="N-ACETYL-ALPHA-D-GLUCOSAMINYL L-MALATE DEACETYLASE 1"/>
    <property type="match status" value="1"/>
</dbReference>
<accession>A0A382D8B4</accession>
<proteinExistence type="predicted"/>
<name>A0A382D8B4_9ZZZZ</name>
<gene>
    <name evidence="1" type="ORF">METZ01_LOCUS187138</name>
</gene>
<dbReference type="AlphaFoldDB" id="A0A382D8B4"/>
<dbReference type="Gene3D" id="3.40.50.10320">
    <property type="entry name" value="LmbE-like"/>
    <property type="match status" value="1"/>
</dbReference>
<evidence type="ECO:0008006" key="2">
    <source>
        <dbReference type="Google" id="ProtNLM"/>
    </source>
</evidence>
<dbReference type="NCBIfam" id="TIGR04001">
    <property type="entry name" value="thiol_BshB1"/>
    <property type="match status" value="1"/>
</dbReference>
<dbReference type="PANTHER" id="PTHR12993">
    <property type="entry name" value="N-ACETYLGLUCOSAMINYL-PHOSPHATIDYLINOSITOL DE-N-ACETYLASE-RELATED"/>
    <property type="match status" value="1"/>
</dbReference>
<dbReference type="SUPFAM" id="SSF102588">
    <property type="entry name" value="LmbE-like"/>
    <property type="match status" value="1"/>
</dbReference>
<dbReference type="GO" id="GO:0019213">
    <property type="term" value="F:deacetylase activity"/>
    <property type="evidence" value="ECO:0007669"/>
    <property type="project" value="InterPro"/>
</dbReference>
<dbReference type="GO" id="GO:0016811">
    <property type="term" value="F:hydrolase activity, acting on carbon-nitrogen (but not peptide) bonds, in linear amides"/>
    <property type="evidence" value="ECO:0007669"/>
    <property type="project" value="TreeGrafter"/>
</dbReference>
<dbReference type="Pfam" id="PF02585">
    <property type="entry name" value="PIG-L"/>
    <property type="match status" value="1"/>
</dbReference>
<protein>
    <recommendedName>
        <fullName evidence="2">Bacillithiol biosynthesis deacetylase BshB1</fullName>
    </recommendedName>
</protein>
<feature type="non-terminal residue" evidence="1">
    <location>
        <position position="1"/>
    </location>
</feature>
<dbReference type="InterPro" id="IPR024078">
    <property type="entry name" value="LmbE-like_dom_sf"/>
</dbReference>
<reference evidence="1" key="1">
    <citation type="submission" date="2018-05" db="EMBL/GenBank/DDBJ databases">
        <authorList>
            <person name="Lanie J.A."/>
            <person name="Ng W.-L."/>
            <person name="Kazmierczak K.M."/>
            <person name="Andrzejewski T.M."/>
            <person name="Davidsen T.M."/>
            <person name="Wayne K.J."/>
            <person name="Tettelin H."/>
            <person name="Glass J.I."/>
            <person name="Rusch D."/>
            <person name="Podicherti R."/>
            <person name="Tsui H.-C.T."/>
            <person name="Winkler M.E."/>
        </authorList>
    </citation>
    <scope>NUCLEOTIDE SEQUENCE</scope>
</reference>
<organism evidence="1">
    <name type="scientific">marine metagenome</name>
    <dbReference type="NCBI Taxonomy" id="408172"/>
    <lineage>
        <taxon>unclassified sequences</taxon>
        <taxon>metagenomes</taxon>
        <taxon>ecological metagenomes</taxon>
    </lineage>
</organism>
<dbReference type="InterPro" id="IPR023842">
    <property type="entry name" value="Bacillithiol_biosynth_BshB1"/>
</dbReference>
<evidence type="ECO:0000313" key="1">
    <source>
        <dbReference type="EMBL" id="SVB34284.1"/>
    </source>
</evidence>
<dbReference type="InterPro" id="IPR003737">
    <property type="entry name" value="GlcNAc_PI_deacetylase-related"/>
</dbReference>